<comment type="caution">
    <text evidence="1">The sequence shown here is derived from an EMBL/GenBank/DDBJ whole genome shotgun (WGS) entry which is preliminary data.</text>
</comment>
<reference evidence="1" key="1">
    <citation type="submission" date="2019-11" db="EMBL/GenBank/DDBJ databases">
        <authorList>
            <person name="Liu Y."/>
            <person name="Hou J."/>
            <person name="Li T.-Q."/>
            <person name="Guan C.-H."/>
            <person name="Wu X."/>
            <person name="Wu H.-Z."/>
            <person name="Ling F."/>
            <person name="Zhang R."/>
            <person name="Shi X.-G."/>
            <person name="Ren J.-P."/>
            <person name="Chen E.-F."/>
            <person name="Sun J.-M."/>
        </authorList>
    </citation>
    <scope>NUCLEOTIDE SEQUENCE</scope>
    <source>
        <strain evidence="1">Adult_tree_wgs_1</strain>
        <tissue evidence="1">Leaves</tissue>
    </source>
</reference>
<organism evidence="1 2">
    <name type="scientific">Rhododendron simsii</name>
    <name type="common">Sims's rhododendron</name>
    <dbReference type="NCBI Taxonomy" id="118357"/>
    <lineage>
        <taxon>Eukaryota</taxon>
        <taxon>Viridiplantae</taxon>
        <taxon>Streptophyta</taxon>
        <taxon>Embryophyta</taxon>
        <taxon>Tracheophyta</taxon>
        <taxon>Spermatophyta</taxon>
        <taxon>Magnoliopsida</taxon>
        <taxon>eudicotyledons</taxon>
        <taxon>Gunneridae</taxon>
        <taxon>Pentapetalae</taxon>
        <taxon>asterids</taxon>
        <taxon>Ericales</taxon>
        <taxon>Ericaceae</taxon>
        <taxon>Ericoideae</taxon>
        <taxon>Rhodoreae</taxon>
        <taxon>Rhododendron</taxon>
    </lineage>
</organism>
<keyword evidence="2" id="KW-1185">Reference proteome</keyword>
<name>A0A834LA45_RHOSS</name>
<proteinExistence type="predicted"/>
<evidence type="ECO:0000313" key="1">
    <source>
        <dbReference type="EMBL" id="KAF7125029.1"/>
    </source>
</evidence>
<evidence type="ECO:0000313" key="2">
    <source>
        <dbReference type="Proteomes" id="UP000626092"/>
    </source>
</evidence>
<protein>
    <submittedName>
        <fullName evidence="1">Uncharacterized protein</fullName>
    </submittedName>
</protein>
<dbReference type="AlphaFoldDB" id="A0A834LA45"/>
<dbReference type="EMBL" id="WJXA01000012">
    <property type="protein sequence ID" value="KAF7125029.1"/>
    <property type="molecule type" value="Genomic_DNA"/>
</dbReference>
<dbReference type="Proteomes" id="UP000626092">
    <property type="component" value="Unassembled WGS sequence"/>
</dbReference>
<gene>
    <name evidence="1" type="ORF">RHSIM_Rhsim12G0125600</name>
</gene>
<sequence length="178" mass="19667">MHVPHHTHTPGFCNFELNRFEILNDASIEDSIMQVSERRFELVGKILLEELPKDLFDDPSINGDSIGAAIASMMAKSTQVSTSSTDATKGAKKGGWKAKVRTENLDGVRAKCFPNSWLMVDNLGAHGIARIVVDWDPSMLDVSLMYSSAQILCVQVRCLTYHKVFYASIVYGANSVID</sequence>
<accession>A0A834LA45</accession>